<dbReference type="PANTHER" id="PTHR45974:SF266">
    <property type="entry name" value="LEUCINE-RICH REPEAT RECEPTOR PROTEIN KINASE HPCA1"/>
    <property type="match status" value="1"/>
</dbReference>
<feature type="signal peptide" evidence="7">
    <location>
        <begin position="1"/>
        <end position="21"/>
    </location>
</feature>
<evidence type="ECO:0000256" key="4">
    <source>
        <dbReference type="ARBA" id="ARBA00022737"/>
    </source>
</evidence>
<dbReference type="Pfam" id="PF00560">
    <property type="entry name" value="LRR_1"/>
    <property type="match status" value="4"/>
</dbReference>
<dbReference type="EMBL" id="JACEGQ020000004">
    <property type="protein sequence ID" value="KAH8509912.1"/>
    <property type="molecule type" value="Genomic_DNA"/>
</dbReference>
<dbReference type="InterPro" id="IPR032675">
    <property type="entry name" value="LRR_dom_sf"/>
</dbReference>
<dbReference type="GO" id="GO:0016020">
    <property type="term" value="C:membrane"/>
    <property type="evidence" value="ECO:0007669"/>
    <property type="project" value="UniProtKB-SubCell"/>
</dbReference>
<keyword evidence="9" id="KW-1185">Reference proteome</keyword>
<keyword evidence="2" id="KW-0433">Leucine-rich repeat</keyword>
<keyword evidence="6" id="KW-0325">Glycoprotein</keyword>
<evidence type="ECO:0000313" key="9">
    <source>
        <dbReference type="Proteomes" id="UP000807159"/>
    </source>
</evidence>
<name>A0A8T2YXP4_POPDE</name>
<dbReference type="InterPro" id="IPR001611">
    <property type="entry name" value="Leu-rich_rpt"/>
</dbReference>
<gene>
    <name evidence="8" type="ORF">H0E87_007722</name>
</gene>
<dbReference type="Gene3D" id="1.10.510.10">
    <property type="entry name" value="Transferase(Phosphotransferase) domain 1"/>
    <property type="match status" value="1"/>
</dbReference>
<keyword evidence="5" id="KW-0472">Membrane</keyword>
<keyword evidence="4" id="KW-0677">Repeat</keyword>
<dbReference type="FunFam" id="3.80.10.10:FF:000363">
    <property type="entry name" value="Leucine-rich repeat family protein"/>
    <property type="match status" value="1"/>
</dbReference>
<dbReference type="PANTHER" id="PTHR45974">
    <property type="entry name" value="RECEPTOR-LIKE PROTEIN 55"/>
    <property type="match status" value="1"/>
</dbReference>
<reference evidence="8" key="1">
    <citation type="journal article" date="2021" name="J. Hered.">
        <title>Genome Assembly of Salicaceae Populus deltoides (Eastern Cottonwood) I-69 Based on Nanopore Sequencing and Hi-C Technologies.</title>
        <authorList>
            <person name="Bai S."/>
            <person name="Wu H."/>
            <person name="Zhang J."/>
            <person name="Pan Z."/>
            <person name="Zhao W."/>
            <person name="Li Z."/>
            <person name="Tong C."/>
        </authorList>
    </citation>
    <scope>NUCLEOTIDE SEQUENCE</scope>
    <source>
        <tissue evidence="8">Leaf</tissue>
    </source>
</reference>
<evidence type="ECO:0000256" key="6">
    <source>
        <dbReference type="ARBA" id="ARBA00023180"/>
    </source>
</evidence>
<sequence>MGSRILVFLVVALIQVCTTPAVTNNDDFTALKALKDVWENVPPTWVEADPCGSRWDGILCTDSRVTSITLASMRLKGTLSGDISNLSELQILDLSYNTELSGPLSPAIGDLKQLTSLILVGCRFSGPIPDSIGSLPRLTYLSLNSNGFTGSIPPSLGNLDKLYWLDLADNRLTGTIPVSTETTPGLDLLVHTKHFHFGFNQLSGPIPPKLFSSGMALIHVLLESNKLTGSIPSTLGLVKSLEVVRLDNNSLTGPVPTNINNLTSVSEMFLSNNGLTGPLPNLTGMDHLTYLDMSNNTFGATDFPPWFSTLQSLTTLVMETTQLQGQIPSDFFSLSNLQTVDARNNRLNGTLDIGTSSINQLSLIDLRQNQISGFTNRPGVEKVGVILVGNPVCQESGVTERYCSVPQTESSYSTPLNNCVASLCFANQISSPNCKCALPYTGLLKFRAPSFSNLGNNTYYTVLEKSLMDSFKLHQLPVDSVNLSHPRKDSSTYLVLNLQVFPFGHDRFNRTGVSTQWESNKSIGGVPQLKGARNFSFEELRKYSNNFSETNDIGSGGYGNGKYVVREVKTALDRAKYLYNLGELLDSSIGLDTTLKGLDKFVDVALKCVEENGSDRPTMGEVVKEIENILHLAGLNPNADSASTSASYDDASKGNAKHPYIFSKDAFDYSGGFPASKLFLRPGAVKSKREWILARVGRGEWSEGTRVFAIRRTDSFGRNSDIFTGQAGD</sequence>
<evidence type="ECO:0000256" key="7">
    <source>
        <dbReference type="SAM" id="SignalP"/>
    </source>
</evidence>
<feature type="chain" id="PRO_5036435824" evidence="7">
    <location>
        <begin position="22"/>
        <end position="729"/>
    </location>
</feature>
<evidence type="ECO:0000256" key="1">
    <source>
        <dbReference type="ARBA" id="ARBA00004370"/>
    </source>
</evidence>
<dbReference type="Proteomes" id="UP000807159">
    <property type="component" value="Chromosome 4"/>
</dbReference>
<organism evidence="8 9">
    <name type="scientific">Populus deltoides</name>
    <name type="common">Eastern poplar</name>
    <name type="synonym">Eastern cottonwood</name>
    <dbReference type="NCBI Taxonomy" id="3696"/>
    <lineage>
        <taxon>Eukaryota</taxon>
        <taxon>Viridiplantae</taxon>
        <taxon>Streptophyta</taxon>
        <taxon>Embryophyta</taxon>
        <taxon>Tracheophyta</taxon>
        <taxon>Spermatophyta</taxon>
        <taxon>Magnoliopsida</taxon>
        <taxon>eudicotyledons</taxon>
        <taxon>Gunneridae</taxon>
        <taxon>Pentapetalae</taxon>
        <taxon>rosids</taxon>
        <taxon>fabids</taxon>
        <taxon>Malpighiales</taxon>
        <taxon>Salicaceae</taxon>
        <taxon>Saliceae</taxon>
        <taxon>Populus</taxon>
    </lineage>
</organism>
<proteinExistence type="predicted"/>
<protein>
    <submittedName>
        <fullName evidence="8">Uncharacterized protein</fullName>
    </submittedName>
</protein>
<dbReference type="SUPFAM" id="SSF52058">
    <property type="entry name" value="L domain-like"/>
    <property type="match status" value="2"/>
</dbReference>
<dbReference type="AlphaFoldDB" id="A0A8T2YXP4"/>
<keyword evidence="3 7" id="KW-0732">Signal</keyword>
<evidence type="ECO:0000256" key="3">
    <source>
        <dbReference type="ARBA" id="ARBA00022729"/>
    </source>
</evidence>
<dbReference type="FunFam" id="3.80.10.10:FF:000542">
    <property type="entry name" value="Leucine-rich repeat protein kinase family protein"/>
    <property type="match status" value="1"/>
</dbReference>
<dbReference type="FunFam" id="3.80.10.10:FF:000041">
    <property type="entry name" value="LRR receptor-like serine/threonine-protein kinase ERECTA"/>
    <property type="match status" value="1"/>
</dbReference>
<evidence type="ECO:0000256" key="5">
    <source>
        <dbReference type="ARBA" id="ARBA00023136"/>
    </source>
</evidence>
<evidence type="ECO:0000313" key="8">
    <source>
        <dbReference type="EMBL" id="KAH8509913.1"/>
    </source>
</evidence>
<dbReference type="Gene3D" id="3.80.10.10">
    <property type="entry name" value="Ribonuclease Inhibitor"/>
    <property type="match status" value="3"/>
</dbReference>
<comment type="caution">
    <text evidence="8">The sequence shown here is derived from an EMBL/GenBank/DDBJ whole genome shotgun (WGS) entry which is preliminary data.</text>
</comment>
<accession>A0A8T2YXP4</accession>
<evidence type="ECO:0000256" key="2">
    <source>
        <dbReference type="ARBA" id="ARBA00022614"/>
    </source>
</evidence>
<comment type="subcellular location">
    <subcellularLocation>
        <location evidence="1">Membrane</location>
    </subcellularLocation>
</comment>
<dbReference type="EMBL" id="JACEGQ020000004">
    <property type="protein sequence ID" value="KAH8509913.1"/>
    <property type="molecule type" value="Genomic_DNA"/>
</dbReference>